<dbReference type="CTD" id="187396"/>
<dbReference type="Bgee" id="WBGene00019723">
    <property type="expression patterns" value="Expressed in germ line (C elegans) and 4 other cell types or tissues"/>
</dbReference>
<proteinExistence type="predicted"/>
<evidence type="ECO:0000313" key="2">
    <source>
        <dbReference type="Proteomes" id="UP000001940"/>
    </source>
</evidence>
<dbReference type="Proteomes" id="UP000001940">
    <property type="component" value="Chromosome IV"/>
</dbReference>
<sequence>MDSKPISYPALSCVIKYLEANRRFRLVAQCPSLEKLEKAQPLIMTDLVLGRNSIRVNEVKYTIGTESKFDDPATLTMNQLDGRRSKINVSYLEVPEDGLILELPESFEKFKVGYFVYWSSDNPLIDRFIDRKSIPLYSIIIPQSLSMEMLSRIEQDEILKTAKHLDIRHVPRELFHLFGTLPNKLALTYIYSGEVFDFLNLIDTMIQQNRKEGLSRCFVTCDVELVEDLYKVFRVLAEDKDSAIFDIEEYEEYVEFDEDFIKCNEFPNEIAFWIDDTMVISVKAMTFDDGFHIWISIRKDDKSQL</sequence>
<dbReference type="UCSC" id="M02B7.1">
    <property type="organism name" value="c. elegans"/>
</dbReference>
<evidence type="ECO:0000313" key="3">
    <source>
        <dbReference type="WormBase" id="M02B7.1"/>
    </source>
</evidence>
<dbReference type="InParanoid" id="Q94286"/>
<dbReference type="PaxDb" id="6239-M02B7.1"/>
<dbReference type="PANTHER" id="PTHR31379">
    <property type="entry name" value="F-BOX C PROTEIN-RELATED-RELATED"/>
    <property type="match status" value="1"/>
</dbReference>
<evidence type="ECO:0000313" key="1">
    <source>
        <dbReference type="EMBL" id="CCD70201.1"/>
    </source>
</evidence>
<dbReference type="RefSeq" id="NP_500419.1">
    <property type="nucleotide sequence ID" value="NM_068018.3"/>
</dbReference>
<dbReference type="EMBL" id="BX284604">
    <property type="protein sequence ID" value="CCD70201.1"/>
    <property type="molecule type" value="Genomic_DNA"/>
</dbReference>
<name>Q94286_CAEEL</name>
<dbReference type="FunCoup" id="Q94286">
    <property type="interactions" value="227"/>
</dbReference>
<dbReference type="PANTHER" id="PTHR31379:SF1">
    <property type="entry name" value="F-BOX C PROTEIN-RELATED"/>
    <property type="match status" value="1"/>
</dbReference>
<dbReference type="AlphaFoldDB" id="Q94286"/>
<protein>
    <submittedName>
        <fullName evidence="1">FTH domain-containing protein</fullName>
    </submittedName>
</protein>
<gene>
    <name evidence="1 3" type="primary">fbxc-47</name>
    <name evidence="1" type="ORF">CELE_M02B7.1</name>
    <name evidence="3" type="ORF">M02B7.1</name>
</gene>
<dbReference type="GeneID" id="187396"/>
<dbReference type="InterPro" id="IPR021942">
    <property type="entry name" value="DUF3557"/>
</dbReference>
<dbReference type="HOGENOM" id="CLU_070414_0_0_1"/>
<dbReference type="KEGG" id="cel:CELE_M02B7.1"/>
<keyword evidence="2" id="KW-1185">Reference proteome</keyword>
<dbReference type="WormBase" id="M02B7.1">
    <property type="protein sequence ID" value="CE12320"/>
    <property type="gene ID" value="WBGene00019723"/>
    <property type="gene designation" value="fbxc-47"/>
</dbReference>
<dbReference type="AGR" id="WB:WBGene00019723"/>
<dbReference type="PIR" id="T29901">
    <property type="entry name" value="T29901"/>
</dbReference>
<reference evidence="1 2" key="1">
    <citation type="journal article" date="1998" name="Science">
        <title>Genome sequence of the nematode C. elegans: a platform for investigating biology.</title>
        <authorList>
            <consortium name="The C. elegans sequencing consortium"/>
            <person name="Sulson J.E."/>
            <person name="Waterston R."/>
        </authorList>
    </citation>
    <scope>NUCLEOTIDE SEQUENCE [LARGE SCALE GENOMIC DNA]</scope>
    <source>
        <strain evidence="1 2">Bristol N2</strain>
    </source>
</reference>
<dbReference type="PhylomeDB" id="Q94286"/>
<accession>Q94286</accession>
<dbReference type="OrthoDB" id="5910972at2759"/>
<organism evidence="1 2">
    <name type="scientific">Caenorhabditis elegans</name>
    <dbReference type="NCBI Taxonomy" id="6239"/>
    <lineage>
        <taxon>Eukaryota</taxon>
        <taxon>Metazoa</taxon>
        <taxon>Ecdysozoa</taxon>
        <taxon>Nematoda</taxon>
        <taxon>Chromadorea</taxon>
        <taxon>Rhabditida</taxon>
        <taxon>Rhabditina</taxon>
        <taxon>Rhabditomorpha</taxon>
        <taxon>Rhabditoidea</taxon>
        <taxon>Rhabditidae</taxon>
        <taxon>Peloderinae</taxon>
        <taxon>Caenorhabditis</taxon>
    </lineage>
</organism>